<evidence type="ECO:0000313" key="5">
    <source>
        <dbReference type="Proteomes" id="UP000035199"/>
    </source>
</evidence>
<accession>A0A0G3GV65</accession>
<protein>
    <submittedName>
        <fullName evidence="4">FHA domain-containing protein</fullName>
    </submittedName>
</protein>
<dbReference type="Gene3D" id="2.60.200.20">
    <property type="match status" value="1"/>
</dbReference>
<dbReference type="RefSeq" id="WP_047260835.1">
    <property type="nucleotide sequence ID" value="NZ_CP011542.1"/>
</dbReference>
<evidence type="ECO:0000259" key="3">
    <source>
        <dbReference type="PROSITE" id="PS50006"/>
    </source>
</evidence>
<gene>
    <name evidence="4" type="ORF">CMUST_00255</name>
</gene>
<evidence type="ECO:0000256" key="2">
    <source>
        <dbReference type="SAM" id="Phobius"/>
    </source>
</evidence>
<dbReference type="PATRIC" id="fig|571915.4.peg.53"/>
<keyword evidence="2" id="KW-0472">Membrane</keyword>
<keyword evidence="2" id="KW-1133">Transmembrane helix</keyword>
<dbReference type="AlphaFoldDB" id="A0A0G3GV65"/>
<dbReference type="OrthoDB" id="277520at2"/>
<dbReference type="Pfam" id="PF00498">
    <property type="entry name" value="FHA"/>
    <property type="match status" value="1"/>
</dbReference>
<feature type="domain" description="FHA" evidence="3">
    <location>
        <begin position="80"/>
        <end position="129"/>
    </location>
</feature>
<evidence type="ECO:0000313" key="4">
    <source>
        <dbReference type="EMBL" id="AKK04410.1"/>
    </source>
</evidence>
<reference evidence="5" key="2">
    <citation type="submission" date="2015-05" db="EMBL/GenBank/DDBJ databases">
        <title>Complete genome sequence of Corynebacterium mustelae DSM 45274, isolated from various tissues of a male ferret with lethal sepsis.</title>
        <authorList>
            <person name="Ruckert C."/>
            <person name="Albersmeier A."/>
            <person name="Winkler A."/>
            <person name="Tauch A."/>
        </authorList>
    </citation>
    <scope>NUCLEOTIDE SEQUENCE [LARGE SCALE GENOMIC DNA]</scope>
    <source>
        <strain evidence="5">DSM 45274</strain>
    </source>
</reference>
<dbReference type="InterPro" id="IPR008984">
    <property type="entry name" value="SMAD_FHA_dom_sf"/>
</dbReference>
<evidence type="ECO:0000256" key="1">
    <source>
        <dbReference type="ARBA" id="ARBA00022553"/>
    </source>
</evidence>
<name>A0A0G3GV65_9CORY</name>
<keyword evidence="1" id="KW-0597">Phosphoprotein</keyword>
<dbReference type="EMBL" id="CP011542">
    <property type="protein sequence ID" value="AKK04410.1"/>
    <property type="molecule type" value="Genomic_DNA"/>
</dbReference>
<keyword evidence="2" id="KW-0812">Transmembrane</keyword>
<dbReference type="SUPFAM" id="SSF49879">
    <property type="entry name" value="SMAD/FHA domain"/>
    <property type="match status" value="1"/>
</dbReference>
<dbReference type="InterPro" id="IPR000253">
    <property type="entry name" value="FHA_dom"/>
</dbReference>
<feature type="transmembrane region" description="Helical" evidence="2">
    <location>
        <begin position="6"/>
        <end position="25"/>
    </location>
</feature>
<organism evidence="4 5">
    <name type="scientific">Corynebacterium mustelae</name>
    <dbReference type="NCBI Taxonomy" id="571915"/>
    <lineage>
        <taxon>Bacteria</taxon>
        <taxon>Bacillati</taxon>
        <taxon>Actinomycetota</taxon>
        <taxon>Actinomycetes</taxon>
        <taxon>Mycobacteriales</taxon>
        <taxon>Corynebacteriaceae</taxon>
        <taxon>Corynebacterium</taxon>
    </lineage>
</organism>
<proteinExistence type="predicted"/>
<dbReference type="PANTHER" id="PTHR23308">
    <property type="entry name" value="NUCLEAR INHIBITOR OF PROTEIN PHOSPHATASE-1"/>
    <property type="match status" value="1"/>
</dbReference>
<keyword evidence="5" id="KW-1185">Reference proteome</keyword>
<dbReference type="Proteomes" id="UP000035199">
    <property type="component" value="Chromosome"/>
</dbReference>
<dbReference type="SMART" id="SM00240">
    <property type="entry name" value="FHA"/>
    <property type="match status" value="1"/>
</dbReference>
<dbReference type="InterPro" id="IPR050923">
    <property type="entry name" value="Cell_Proc_Reg/RNA_Proc"/>
</dbReference>
<reference evidence="4 5" key="1">
    <citation type="journal article" date="2015" name="Genome Announc.">
        <title>Complete Genome Sequence of the Type Strain Corynebacterium mustelae DSM 45274, Isolated from Various Tissues of a Male Ferret with Lethal Sepsis.</title>
        <authorList>
            <person name="Ruckert C."/>
            <person name="Eimer J."/>
            <person name="Winkler A."/>
            <person name="Tauch A."/>
        </authorList>
    </citation>
    <scope>NUCLEOTIDE SEQUENCE [LARGE SCALE GENOMIC DNA]</scope>
    <source>
        <strain evidence="4 5">DSM 45274</strain>
    </source>
</reference>
<dbReference type="PROSITE" id="PS50006">
    <property type="entry name" value="FHA_DOMAIN"/>
    <property type="match status" value="1"/>
</dbReference>
<sequence length="152" mass="16062">MDSAILLGLRIGLLVLLWFFIFIALNAMRKDVSLSTTAAASAGGSAVPPPAAIGGAPKQMTIVDGPMTGSRMDLGALTEITIGRAPDCDFVVADDFASGRHARLMKRGSEWFVEDLDSRNGTFVQGQRIDSPERVSGGSDIKVGRTIVRLVG</sequence>
<dbReference type="KEGG" id="cmv:CMUST_00255"/>
<dbReference type="STRING" id="571915.CMUST_00255"/>